<feature type="signal peptide" evidence="1">
    <location>
        <begin position="1"/>
        <end position="24"/>
    </location>
</feature>
<dbReference type="EMBL" id="ASQA01000034">
    <property type="protein sequence ID" value="ETT82255.1"/>
    <property type="molecule type" value="Genomic_DNA"/>
</dbReference>
<evidence type="ECO:0000313" key="3">
    <source>
        <dbReference type="Proteomes" id="UP000019062"/>
    </source>
</evidence>
<evidence type="ECO:0000313" key="2">
    <source>
        <dbReference type="EMBL" id="ETT82255.1"/>
    </source>
</evidence>
<gene>
    <name evidence="2" type="ORF">C176_14732</name>
</gene>
<organism evidence="2 3">
    <name type="scientific">Viridibacillus arenosi FSL R5-213</name>
    <dbReference type="NCBI Taxonomy" id="1227360"/>
    <lineage>
        <taxon>Bacteria</taxon>
        <taxon>Bacillati</taxon>
        <taxon>Bacillota</taxon>
        <taxon>Bacilli</taxon>
        <taxon>Bacillales</taxon>
        <taxon>Caryophanaceae</taxon>
        <taxon>Viridibacillus</taxon>
    </lineage>
</organism>
<name>W4ENV0_9BACL</name>
<protein>
    <recommendedName>
        <fullName evidence="4">Lipoprotein</fullName>
    </recommendedName>
</protein>
<reference evidence="2 3" key="1">
    <citation type="journal article" date="2014" name="BMC Genomics">
        <title>Genomic comparison of sporeforming bacilli isolated from milk.</title>
        <authorList>
            <person name="Moreno Switt A.I."/>
            <person name="Andrus A.D."/>
            <person name="Ranieri M.L."/>
            <person name="Orsi R.H."/>
            <person name="Ivy R."/>
            <person name="den Bakker H.C."/>
            <person name="Martin N.H."/>
            <person name="Wiedmann M."/>
            <person name="Boor K.J."/>
        </authorList>
    </citation>
    <scope>NUCLEOTIDE SEQUENCE [LARGE SCALE GENOMIC DNA]</scope>
    <source>
        <strain evidence="2 3">FSL R5-213</strain>
    </source>
</reference>
<dbReference type="AlphaFoldDB" id="W4ENV0"/>
<feature type="chain" id="PRO_5004840773" description="Lipoprotein" evidence="1">
    <location>
        <begin position="25"/>
        <end position="174"/>
    </location>
</feature>
<comment type="caution">
    <text evidence="2">The sequence shown here is derived from an EMBL/GenBank/DDBJ whole genome shotgun (WGS) entry which is preliminary data.</text>
</comment>
<dbReference type="Proteomes" id="UP000019062">
    <property type="component" value="Unassembled WGS sequence"/>
</dbReference>
<accession>W4ENV0</accession>
<dbReference type="RefSeq" id="WP_038186795.1">
    <property type="nucleotide sequence ID" value="NZ_ASQA01000034.1"/>
</dbReference>
<sequence length="174" mass="19627">MKNGFFALIILSAFLVGCNSNESASDSASASIIDLTTYPLGVQNGTVSPEFYNELNQWITNFSPNFKTITDIILEYRNDNSYLEDEKNKQNLLNAINECKTLMDEFDMSVDTEADDVLRKAVIDFSVSQDLIFEYLDSFITKNDYDYMKLAGDESKSLGNKSQHIADLCDKYGL</sequence>
<keyword evidence="1" id="KW-0732">Signal</keyword>
<dbReference type="PROSITE" id="PS51257">
    <property type="entry name" value="PROKAR_LIPOPROTEIN"/>
    <property type="match status" value="1"/>
</dbReference>
<proteinExistence type="predicted"/>
<keyword evidence="3" id="KW-1185">Reference proteome</keyword>
<evidence type="ECO:0008006" key="4">
    <source>
        <dbReference type="Google" id="ProtNLM"/>
    </source>
</evidence>
<evidence type="ECO:0000256" key="1">
    <source>
        <dbReference type="SAM" id="SignalP"/>
    </source>
</evidence>